<keyword evidence="8" id="KW-1185">Reference proteome</keyword>
<evidence type="ECO:0000259" key="6">
    <source>
        <dbReference type="Pfam" id="PF21467"/>
    </source>
</evidence>
<keyword evidence="2" id="KW-0378">Hydrolase</keyword>
<feature type="domain" description="Glycoside hydrolase 35 catalytic" evidence="4">
    <location>
        <begin position="9"/>
        <end position="329"/>
    </location>
</feature>
<comment type="similarity">
    <text evidence="1">Belongs to the glycosyl hydrolase 35 family.</text>
</comment>
<dbReference type="PIRSF" id="PIRSF006336">
    <property type="entry name" value="B-gal"/>
    <property type="match status" value="1"/>
</dbReference>
<reference evidence="8" key="1">
    <citation type="journal article" date="2019" name="Int. J. Syst. Evol. Microbiol.">
        <title>The Global Catalogue of Microorganisms (GCM) 10K type strain sequencing project: providing services to taxonomists for standard genome sequencing and annotation.</title>
        <authorList>
            <consortium name="The Broad Institute Genomics Platform"/>
            <consortium name="The Broad Institute Genome Sequencing Center for Infectious Disease"/>
            <person name="Wu L."/>
            <person name="Ma J."/>
        </authorList>
    </citation>
    <scope>NUCLEOTIDE SEQUENCE [LARGE SCALE GENOMIC DNA]</scope>
    <source>
        <strain evidence="8">CCM 8934</strain>
    </source>
</reference>
<feature type="domain" description="Beta-galactosidase 1-like first all-beta" evidence="5">
    <location>
        <begin position="373"/>
        <end position="478"/>
    </location>
</feature>
<keyword evidence="3" id="KW-0326">Glycosidase</keyword>
<gene>
    <name evidence="7" type="ORF">ACFQH1_08110</name>
</gene>
<dbReference type="SUPFAM" id="SSF49785">
    <property type="entry name" value="Galactose-binding domain-like"/>
    <property type="match status" value="1"/>
</dbReference>
<dbReference type="RefSeq" id="WP_137606896.1">
    <property type="nucleotide sequence ID" value="NZ_BJDH01000003.1"/>
</dbReference>
<evidence type="ECO:0000256" key="1">
    <source>
        <dbReference type="ARBA" id="ARBA00009809"/>
    </source>
</evidence>
<dbReference type="Gene3D" id="3.20.20.80">
    <property type="entry name" value="Glycosidases"/>
    <property type="match status" value="1"/>
</dbReference>
<dbReference type="InterPro" id="IPR048912">
    <property type="entry name" value="BetaGal1-like_ABD1"/>
</dbReference>
<protein>
    <submittedName>
        <fullName evidence="7">Beta-galactosidase family protein</fullName>
    </submittedName>
</protein>
<evidence type="ECO:0000259" key="5">
    <source>
        <dbReference type="Pfam" id="PF21317"/>
    </source>
</evidence>
<evidence type="ECO:0000259" key="4">
    <source>
        <dbReference type="Pfam" id="PF01301"/>
    </source>
</evidence>
<dbReference type="EMBL" id="JBHSSB010000016">
    <property type="protein sequence ID" value="MFC6295164.1"/>
    <property type="molecule type" value="Genomic_DNA"/>
</dbReference>
<dbReference type="Pfam" id="PF21317">
    <property type="entry name" value="BetaGal_ABD_1"/>
    <property type="match status" value="1"/>
</dbReference>
<dbReference type="Gene3D" id="2.60.120.260">
    <property type="entry name" value="Galactose-binding domain-like"/>
    <property type="match status" value="2"/>
</dbReference>
<dbReference type="InterPro" id="IPR026283">
    <property type="entry name" value="B-gal_1-like"/>
</dbReference>
<comment type="caution">
    <text evidence="7">The sequence shown here is derived from an EMBL/GenBank/DDBJ whole genome shotgun (WGS) entry which is preliminary data.</text>
</comment>
<dbReference type="InterPro" id="IPR019801">
    <property type="entry name" value="Glyco_hydro_35_CS"/>
</dbReference>
<evidence type="ECO:0000313" key="8">
    <source>
        <dbReference type="Proteomes" id="UP001596227"/>
    </source>
</evidence>
<organism evidence="7 8">
    <name type="scientific">Lactiplantibacillus daoliensis</name>
    <dbReference type="NCBI Taxonomy" id="2559916"/>
    <lineage>
        <taxon>Bacteria</taxon>
        <taxon>Bacillati</taxon>
        <taxon>Bacillota</taxon>
        <taxon>Bacilli</taxon>
        <taxon>Lactobacillales</taxon>
        <taxon>Lactobacillaceae</taxon>
        <taxon>Lactiplantibacillus</taxon>
    </lineage>
</organism>
<dbReference type="Pfam" id="PF01301">
    <property type="entry name" value="Glyco_hydro_35"/>
    <property type="match status" value="1"/>
</dbReference>
<dbReference type="SUPFAM" id="SSF51445">
    <property type="entry name" value="(Trans)glycosidases"/>
    <property type="match status" value="1"/>
</dbReference>
<evidence type="ECO:0000256" key="3">
    <source>
        <dbReference type="ARBA" id="ARBA00023295"/>
    </source>
</evidence>
<name>A0ABW1UHK8_9LACO</name>
<sequence>MEKFEVKSQFYLNNQPFKIYAGAVHYFRLAPSEWEPTLRALKLSGLNTVETYIPWNVHEPVEGQFNFTGQADVREFVLLAQKLGLYVILRPSPYICAEWEFGGFPAWLLRYSDMLVRSNTPRFMSKVKAYYAELFKVLVPLQITHGGPVLMMQVENEYGSFGNDKAYLRAIKQLMLDNGVDVPLFTADGSWQQALAAGSLIDDDVLVTANFGSHSAENLAELQQFMTAHGKQWPLMCMEFWDGWFNRWQEEIIKRAASSFKTDLQELVDAGASFNLYMFRGGTNFGFYNGSSSRQAIDYPQVTSYDYDAILHEDGQPNAKLAELQAVLKVPAVMPDMPVVKAYPTTTATAQVRLIDVLDELGQVADSVTPLPMEQGSGYGYQLYQTTVVGQEQPEKLKLVDVADRADIYVNQKLVAMQYQASLGDEVEVPLAAQNQLQILVENTGRVNYGQRLLSPTQSKGIRTGVVIDRHLHFGWRQWFIDFSRLSQVDWQTSATVQYGPTLTKFNFDCSERHGTYLDCSQFGKGVVILNGHNLGRYWRAGPTQTLYIPKDFLKLGQNELVVFETTEKAITQVQFSDQPKEADGCEN</sequence>
<proteinExistence type="inferred from homology"/>
<accession>A0ABW1UHK8</accession>
<dbReference type="PRINTS" id="PR00742">
    <property type="entry name" value="GLHYDRLASE35"/>
</dbReference>
<dbReference type="InterPro" id="IPR031330">
    <property type="entry name" value="Gly_Hdrlase_35_cat"/>
</dbReference>
<dbReference type="InterPro" id="IPR008979">
    <property type="entry name" value="Galactose-bd-like_sf"/>
</dbReference>
<feature type="domain" description="Beta-galactosidase galactose-binding" evidence="6">
    <location>
        <begin position="501"/>
        <end position="559"/>
    </location>
</feature>
<dbReference type="PANTHER" id="PTHR23421">
    <property type="entry name" value="BETA-GALACTOSIDASE RELATED"/>
    <property type="match status" value="1"/>
</dbReference>
<dbReference type="InterPro" id="IPR001944">
    <property type="entry name" value="Glycoside_Hdrlase_35"/>
</dbReference>
<evidence type="ECO:0000256" key="2">
    <source>
        <dbReference type="ARBA" id="ARBA00022801"/>
    </source>
</evidence>
<dbReference type="PROSITE" id="PS01182">
    <property type="entry name" value="GLYCOSYL_HYDROL_F35"/>
    <property type="match status" value="1"/>
</dbReference>
<dbReference type="InterPro" id="IPR017853">
    <property type="entry name" value="GH"/>
</dbReference>
<evidence type="ECO:0000313" key="7">
    <source>
        <dbReference type="EMBL" id="MFC6295164.1"/>
    </source>
</evidence>
<dbReference type="InterPro" id="IPR048913">
    <property type="entry name" value="BetaGal_gal-bd"/>
</dbReference>
<dbReference type="Proteomes" id="UP001596227">
    <property type="component" value="Unassembled WGS sequence"/>
</dbReference>
<dbReference type="Pfam" id="PF21467">
    <property type="entry name" value="BetaGal_gal-bd"/>
    <property type="match status" value="1"/>
</dbReference>